<proteinExistence type="predicted"/>
<dbReference type="EMBL" id="JAJHPV010000013">
    <property type="protein sequence ID" value="MCC6071748.1"/>
    <property type="molecule type" value="Genomic_DNA"/>
</dbReference>
<evidence type="ECO:0008006" key="3">
    <source>
        <dbReference type="Google" id="ProtNLM"/>
    </source>
</evidence>
<gene>
    <name evidence="1" type="ORF">LMJ30_12330</name>
</gene>
<name>A0ABS8IV59_9BURK</name>
<organism evidence="1 2">
    <name type="scientific">Massilia agrisoli</name>
    <dbReference type="NCBI Taxonomy" id="2892444"/>
    <lineage>
        <taxon>Bacteria</taxon>
        <taxon>Pseudomonadati</taxon>
        <taxon>Pseudomonadota</taxon>
        <taxon>Betaproteobacteria</taxon>
        <taxon>Burkholderiales</taxon>
        <taxon>Oxalobacteraceae</taxon>
        <taxon>Telluria group</taxon>
        <taxon>Massilia</taxon>
    </lineage>
</organism>
<accession>A0ABS8IV59</accession>
<evidence type="ECO:0000313" key="2">
    <source>
        <dbReference type="Proteomes" id="UP001198701"/>
    </source>
</evidence>
<dbReference type="Proteomes" id="UP001198701">
    <property type="component" value="Unassembled WGS sequence"/>
</dbReference>
<comment type="caution">
    <text evidence="1">The sequence shown here is derived from an EMBL/GenBank/DDBJ whole genome shotgun (WGS) entry which is preliminary data.</text>
</comment>
<evidence type="ECO:0000313" key="1">
    <source>
        <dbReference type="EMBL" id="MCC6071748.1"/>
    </source>
</evidence>
<dbReference type="RefSeq" id="WP_229432641.1">
    <property type="nucleotide sequence ID" value="NZ_JAJHPV010000013.1"/>
</dbReference>
<keyword evidence="2" id="KW-1185">Reference proteome</keyword>
<sequence>MNQEKVHAFLERTNHFHQVVDSHIVGLTPADGTRYSIAFQAALLSLEHASACVVLIRSGLFPSAFALMRTQYESLVRGIWLLHAASEMWVDKLSEPLTLENAKRANEGLGLADMLKQLEISPNSPKSIVEQLKDYKDASWKAMNSYTHGGLHPLSRMITGYPVQLTFDVIRNSNAIVALAGQLASILTGDPRKMGPLRSIHADFADCLPILSPNP</sequence>
<reference evidence="1 2" key="1">
    <citation type="submission" date="2021-11" db="EMBL/GenBank/DDBJ databases">
        <authorList>
            <person name="Huq M.A."/>
        </authorList>
    </citation>
    <scope>NUCLEOTIDE SEQUENCE [LARGE SCALE GENOMIC DNA]</scope>
    <source>
        <strain evidence="1 2">MAHUQ-52</strain>
    </source>
</reference>
<dbReference type="Pfam" id="PF22491">
    <property type="entry name" value="DUF6988"/>
    <property type="match status" value="1"/>
</dbReference>
<dbReference type="InterPro" id="IPR054257">
    <property type="entry name" value="DUF6988"/>
</dbReference>
<protein>
    <recommendedName>
        <fullName evidence="3">AbiV family abortive infection protein</fullName>
    </recommendedName>
</protein>